<proteinExistence type="predicted"/>
<sequence length="311" mass="36145">MITTAEEDYVFQSRQKIRMRFNKHVMLADLKQKISTRIATRCGKHMLRLFYKFLISIDPFKFIEMELEDDNDLGTMIAIYCPSKMENPSPVEFSVEIAKPEPVLVVISSEHDIEYSSDPDLDDIPKDIDDEGSVEGEDLHPHSTGNMRSAIVIRDNPGVFMTNVDLDVTLAREFSEYPDIVLAHLLDEELEYEELFVGQQFDNKKDYLHAINQYSLKLSVIYKVTNLTIPGSILLTDMQARFKYKVSYKKAWWVKQMAMKQLYGDWDASYNELQGWITVIQEYVLRTITNLQTLPYKGPDSEIEMGKRVFH</sequence>
<accession>A0ABR0MMQ5</accession>
<feature type="region of interest" description="Disordered" evidence="1">
    <location>
        <begin position="118"/>
        <end position="141"/>
    </location>
</feature>
<keyword evidence="3" id="KW-1185">Reference proteome</keyword>
<evidence type="ECO:0000256" key="1">
    <source>
        <dbReference type="SAM" id="MobiDB-lite"/>
    </source>
</evidence>
<dbReference type="EMBL" id="JARKNE010000012">
    <property type="protein sequence ID" value="KAK5775195.1"/>
    <property type="molecule type" value="Genomic_DNA"/>
</dbReference>
<comment type="caution">
    <text evidence="2">The sequence shown here is derived from an EMBL/GenBank/DDBJ whole genome shotgun (WGS) entry which is preliminary data.</text>
</comment>
<evidence type="ECO:0000313" key="3">
    <source>
        <dbReference type="Proteomes" id="UP001358586"/>
    </source>
</evidence>
<dbReference type="Proteomes" id="UP001358586">
    <property type="component" value="Chromosome 12"/>
</dbReference>
<name>A0ABR0MMQ5_GOSAR</name>
<organism evidence="2 3">
    <name type="scientific">Gossypium arboreum</name>
    <name type="common">Tree cotton</name>
    <name type="synonym">Gossypium nanking</name>
    <dbReference type="NCBI Taxonomy" id="29729"/>
    <lineage>
        <taxon>Eukaryota</taxon>
        <taxon>Viridiplantae</taxon>
        <taxon>Streptophyta</taxon>
        <taxon>Embryophyta</taxon>
        <taxon>Tracheophyta</taxon>
        <taxon>Spermatophyta</taxon>
        <taxon>Magnoliopsida</taxon>
        <taxon>eudicotyledons</taxon>
        <taxon>Gunneridae</taxon>
        <taxon>Pentapetalae</taxon>
        <taxon>rosids</taxon>
        <taxon>malvids</taxon>
        <taxon>Malvales</taxon>
        <taxon>Malvaceae</taxon>
        <taxon>Malvoideae</taxon>
        <taxon>Gossypium</taxon>
    </lineage>
</organism>
<protein>
    <submittedName>
        <fullName evidence="2">Uncharacterized protein</fullName>
    </submittedName>
</protein>
<feature type="compositionally biased region" description="Acidic residues" evidence="1">
    <location>
        <begin position="118"/>
        <end position="136"/>
    </location>
</feature>
<reference evidence="2 3" key="1">
    <citation type="submission" date="2023-03" db="EMBL/GenBank/DDBJ databases">
        <title>WGS of Gossypium arboreum.</title>
        <authorList>
            <person name="Yu D."/>
        </authorList>
    </citation>
    <scope>NUCLEOTIDE SEQUENCE [LARGE SCALE GENOMIC DNA]</scope>
    <source>
        <tissue evidence="2">Leaf</tissue>
    </source>
</reference>
<gene>
    <name evidence="2" type="ORF">PVK06_043064</name>
</gene>
<evidence type="ECO:0000313" key="2">
    <source>
        <dbReference type="EMBL" id="KAK5775195.1"/>
    </source>
</evidence>